<sequence length="38" mass="4480">MPDKSFRFYPVAILLGIQQPYVEIWKLTFGTELSVYQT</sequence>
<reference evidence="2" key="2">
    <citation type="submission" date="2016-01" db="EMBL/GenBank/DDBJ databases">
        <title>Diatom-associated endosymboitic cyanobacterium lacks core nitrogen metabolism enzymes.</title>
        <authorList>
            <person name="Hilton J.A."/>
            <person name="Foster R.A."/>
            <person name="Tripp H.J."/>
            <person name="Carter B.J."/>
            <person name="Zehr J.P."/>
            <person name="Villareal T.A."/>
        </authorList>
    </citation>
    <scope>NUCLEOTIDE SEQUENCE [LARGE SCALE GENOMIC DNA]</scope>
    <source>
        <strain evidence="2">HH01</strain>
    </source>
</reference>
<reference evidence="1 2" key="1">
    <citation type="submission" date="2012-05" db="EMBL/GenBank/DDBJ databases">
        <authorList>
            <person name="Hilton J."/>
        </authorList>
    </citation>
    <scope>NUCLEOTIDE SEQUENCE [LARGE SCALE GENOMIC DNA]</scope>
    <source>
        <strain evidence="1 2">HH01</strain>
    </source>
</reference>
<comment type="caution">
    <text evidence="1">The sequence shown here is derived from an EMBL/GenBank/DDBJ whole genome shotgun (WGS) entry which is preliminary data.</text>
</comment>
<proteinExistence type="predicted"/>
<dbReference type="AlphaFoldDB" id="M1X387"/>
<gene>
    <name evidence="1" type="ORF">RINTHH_19900</name>
</gene>
<evidence type="ECO:0000313" key="2">
    <source>
        <dbReference type="Proteomes" id="UP000053051"/>
    </source>
</evidence>
<dbReference type="EMBL" id="CAIY01000080">
    <property type="protein sequence ID" value="CCH68145.1"/>
    <property type="molecule type" value="Genomic_DNA"/>
</dbReference>
<dbReference type="STRING" id="1165094.RINTHH_19900"/>
<dbReference type="Proteomes" id="UP000053051">
    <property type="component" value="Unassembled WGS sequence"/>
</dbReference>
<protein>
    <submittedName>
        <fullName evidence="1">Uncharacterized protein</fullName>
    </submittedName>
</protein>
<name>M1X387_9NOST</name>
<organism evidence="1 2">
    <name type="scientific">Richelia intracellularis HH01</name>
    <dbReference type="NCBI Taxonomy" id="1165094"/>
    <lineage>
        <taxon>Bacteria</taxon>
        <taxon>Bacillati</taxon>
        <taxon>Cyanobacteriota</taxon>
        <taxon>Cyanophyceae</taxon>
        <taxon>Nostocales</taxon>
        <taxon>Nostocaceae</taxon>
        <taxon>Richelia</taxon>
    </lineage>
</organism>
<evidence type="ECO:0000313" key="1">
    <source>
        <dbReference type="EMBL" id="CCH68145.1"/>
    </source>
</evidence>
<accession>M1X387</accession>
<keyword evidence="2" id="KW-1185">Reference proteome</keyword>